<evidence type="ECO:0000256" key="1">
    <source>
        <dbReference type="SAM" id="SignalP"/>
    </source>
</evidence>
<proteinExistence type="predicted"/>
<dbReference type="OrthoDB" id="1957331at2"/>
<dbReference type="Proteomes" id="UP000186524">
    <property type="component" value="Unassembled WGS sequence"/>
</dbReference>
<accession>A0A1Q5P2U3</accession>
<dbReference type="STRING" id="1714354.BLL40_09775"/>
<evidence type="ECO:0008006" key="4">
    <source>
        <dbReference type="Google" id="ProtNLM"/>
    </source>
</evidence>
<gene>
    <name evidence="2" type="ORF">BLL40_09775</name>
</gene>
<feature type="signal peptide" evidence="1">
    <location>
        <begin position="1"/>
        <end position="24"/>
    </location>
</feature>
<evidence type="ECO:0000313" key="3">
    <source>
        <dbReference type="Proteomes" id="UP000186524"/>
    </source>
</evidence>
<sequence length="289" mass="32640">MKKWTQLVAASVLTMGLAACGQTAEPTPETSKDAMSDMTLEEVFDKSMAVSNETKSLSAKIDMTQKMEQPSQNLLMETVSVMDMDITIDPLALHQTGTTTMKMDGSEEAESMKMEMYMTEAGFFMNDETTGQWVKMPSEMYDQITQMSKQQSDPSQQLKQLEAFKDDFTFEQTDSEYVLKLSAEGEKFNALIEEQMSQFMPTLEGEESQAMMDQMTAGMNIEKVDYTIYIDKETFETTAVDMIMDMTMKIDGESMEMNQVMNADYSNYNGVEAIIVPEDILNTAQELQL</sequence>
<evidence type="ECO:0000313" key="2">
    <source>
        <dbReference type="EMBL" id="OKL36493.1"/>
    </source>
</evidence>
<feature type="chain" id="PRO_5012592374" description="Lipoprotein" evidence="1">
    <location>
        <begin position="25"/>
        <end position="289"/>
    </location>
</feature>
<dbReference type="PROSITE" id="PS51257">
    <property type="entry name" value="PROKAR_LIPOPROTEIN"/>
    <property type="match status" value="1"/>
</dbReference>
<dbReference type="RefSeq" id="WP_073711722.1">
    <property type="nucleotide sequence ID" value="NZ_MRWQ01000007.1"/>
</dbReference>
<reference evidence="2 3" key="1">
    <citation type="submission" date="2016-12" db="EMBL/GenBank/DDBJ databases">
        <title>Domibacillus sp. SAOS 44 whole genome sequencing.</title>
        <authorList>
            <person name="Verma A."/>
            <person name="Krishnamurthi S."/>
        </authorList>
    </citation>
    <scope>NUCLEOTIDE SEQUENCE [LARGE SCALE GENOMIC DNA]</scope>
    <source>
        <strain evidence="2 3">SAOS 44</strain>
    </source>
</reference>
<dbReference type="Gene3D" id="2.50.20.20">
    <property type="match status" value="1"/>
</dbReference>
<dbReference type="AlphaFoldDB" id="A0A1Q5P2U3"/>
<dbReference type="InterPro" id="IPR046720">
    <property type="entry name" value="DUF6612"/>
</dbReference>
<organism evidence="2 3">
    <name type="scientific">Domibacillus mangrovi</name>
    <dbReference type="NCBI Taxonomy" id="1714354"/>
    <lineage>
        <taxon>Bacteria</taxon>
        <taxon>Bacillati</taxon>
        <taxon>Bacillota</taxon>
        <taxon>Bacilli</taxon>
        <taxon>Bacillales</taxon>
        <taxon>Bacillaceae</taxon>
        <taxon>Domibacillus</taxon>
    </lineage>
</organism>
<dbReference type="Pfam" id="PF20316">
    <property type="entry name" value="DUF6612"/>
    <property type="match status" value="1"/>
</dbReference>
<keyword evidence="1" id="KW-0732">Signal</keyword>
<name>A0A1Q5P2U3_9BACI</name>
<dbReference type="EMBL" id="MRWQ01000007">
    <property type="protein sequence ID" value="OKL36493.1"/>
    <property type="molecule type" value="Genomic_DNA"/>
</dbReference>
<keyword evidence="3" id="KW-1185">Reference proteome</keyword>
<protein>
    <recommendedName>
        <fullName evidence="4">Lipoprotein</fullName>
    </recommendedName>
</protein>
<comment type="caution">
    <text evidence="2">The sequence shown here is derived from an EMBL/GenBank/DDBJ whole genome shotgun (WGS) entry which is preliminary data.</text>
</comment>